<keyword evidence="5 9" id="KW-0418">Kinase</keyword>
<dbReference type="InterPro" id="IPR050351">
    <property type="entry name" value="BphY/WalK/GraS-like"/>
</dbReference>
<evidence type="ECO:0000313" key="9">
    <source>
        <dbReference type="EMBL" id="EEV17943.1"/>
    </source>
</evidence>
<dbReference type="InterPro" id="IPR036097">
    <property type="entry name" value="HisK_dim/P_sf"/>
</dbReference>
<keyword evidence="7" id="KW-0812">Transmembrane</keyword>
<dbReference type="STRING" id="824.CGRAC_0564"/>
<dbReference type="PANTHER" id="PTHR45453:SF1">
    <property type="entry name" value="PHOSPHATE REGULON SENSOR PROTEIN PHOR"/>
    <property type="match status" value="1"/>
</dbReference>
<evidence type="ECO:0000256" key="2">
    <source>
        <dbReference type="ARBA" id="ARBA00012438"/>
    </source>
</evidence>
<dbReference type="RefSeq" id="WP_005870774.1">
    <property type="nucleotide sequence ID" value="NZ_ACYG01000021.1"/>
</dbReference>
<dbReference type="InterPro" id="IPR004358">
    <property type="entry name" value="Sig_transdc_His_kin-like_C"/>
</dbReference>
<dbReference type="SUPFAM" id="SSF47384">
    <property type="entry name" value="Homodimeric domain of signal transducing histidine kinase"/>
    <property type="match status" value="1"/>
</dbReference>
<keyword evidence="6" id="KW-0902">Two-component regulatory system</keyword>
<dbReference type="PRINTS" id="PR00344">
    <property type="entry name" value="BCTRLSENSOR"/>
</dbReference>
<dbReference type="PANTHER" id="PTHR45453">
    <property type="entry name" value="PHOSPHATE REGULON SENSOR PROTEIN PHOR"/>
    <property type="match status" value="1"/>
</dbReference>
<sequence>MLKGFKFTLFSAIFIIGAFISESLYIIYLNSKIEESADVAELMQKSSEALAGAYPDLKDELIYDYAILNANGEILRSNLSVQPPDFAFITLKFGGRVFFKRHFLHEGKLHFFVISKKISYAKIEFIAISTIFITIFVALIIALFNYKIIKNFYAQQSNLIKAFFNDAMHELKTPLGVALINTEMLGLRDKHTARIKSALKQMVITYEDVEYFIKSGKMSFKSRRIDMSEFLGARINFIYLVAKSKNISLQSRIAPDVSVFMDETSLMRLIDNTLSNAIKYSRPGGKVIIALEKGVSIAVFSVQDFGIGIKDTSAIWERYSRENAALGGFGLGLNIIDKICKRYGIAKSVSSKPNEGSTFCYKIPLFKQKLLD</sequence>
<dbReference type="InterPro" id="IPR003594">
    <property type="entry name" value="HATPase_dom"/>
</dbReference>
<evidence type="ECO:0000256" key="5">
    <source>
        <dbReference type="ARBA" id="ARBA00022777"/>
    </source>
</evidence>
<dbReference type="EC" id="2.7.13.3" evidence="2"/>
<dbReference type="SUPFAM" id="SSF55874">
    <property type="entry name" value="ATPase domain of HSP90 chaperone/DNA topoisomerase II/histidine kinase"/>
    <property type="match status" value="1"/>
</dbReference>
<dbReference type="EMBL" id="ACYG01000021">
    <property type="protein sequence ID" value="EEV17943.1"/>
    <property type="molecule type" value="Genomic_DNA"/>
</dbReference>
<keyword evidence="4" id="KW-0808">Transferase</keyword>
<organism evidence="9 10">
    <name type="scientific">Campylobacter gracilis RM3268</name>
    <dbReference type="NCBI Taxonomy" id="553220"/>
    <lineage>
        <taxon>Bacteria</taxon>
        <taxon>Pseudomonadati</taxon>
        <taxon>Campylobacterota</taxon>
        <taxon>Epsilonproteobacteria</taxon>
        <taxon>Campylobacterales</taxon>
        <taxon>Campylobacteraceae</taxon>
        <taxon>Campylobacter</taxon>
    </lineage>
</organism>
<proteinExistence type="predicted"/>
<dbReference type="GO" id="GO:0016036">
    <property type="term" value="P:cellular response to phosphate starvation"/>
    <property type="evidence" value="ECO:0007669"/>
    <property type="project" value="TreeGrafter"/>
</dbReference>
<dbReference type="eggNOG" id="COG5002">
    <property type="taxonomic scope" value="Bacteria"/>
</dbReference>
<dbReference type="Pfam" id="PF02518">
    <property type="entry name" value="HATPase_c"/>
    <property type="match status" value="1"/>
</dbReference>
<keyword evidence="10" id="KW-1185">Reference proteome</keyword>
<dbReference type="GO" id="GO:0004721">
    <property type="term" value="F:phosphoprotein phosphatase activity"/>
    <property type="evidence" value="ECO:0007669"/>
    <property type="project" value="TreeGrafter"/>
</dbReference>
<protein>
    <recommendedName>
        <fullName evidence="2">histidine kinase</fullName>
        <ecNumber evidence="2">2.7.13.3</ecNumber>
    </recommendedName>
</protein>
<dbReference type="InterPro" id="IPR036890">
    <property type="entry name" value="HATPase_C_sf"/>
</dbReference>
<comment type="catalytic activity">
    <reaction evidence="1">
        <text>ATP + protein L-histidine = ADP + protein N-phospho-L-histidine.</text>
        <dbReference type="EC" id="2.7.13.3"/>
    </reaction>
</comment>
<dbReference type="PROSITE" id="PS50109">
    <property type="entry name" value="HIS_KIN"/>
    <property type="match status" value="1"/>
</dbReference>
<keyword evidence="7" id="KW-1133">Transmembrane helix</keyword>
<evidence type="ECO:0000256" key="4">
    <source>
        <dbReference type="ARBA" id="ARBA00022679"/>
    </source>
</evidence>
<dbReference type="InterPro" id="IPR003661">
    <property type="entry name" value="HisK_dim/P_dom"/>
</dbReference>
<keyword evidence="3" id="KW-0597">Phosphoprotein</keyword>
<evidence type="ECO:0000256" key="6">
    <source>
        <dbReference type="ARBA" id="ARBA00023012"/>
    </source>
</evidence>
<feature type="domain" description="Histidine kinase" evidence="8">
    <location>
        <begin position="166"/>
        <end position="367"/>
    </location>
</feature>
<evidence type="ECO:0000256" key="1">
    <source>
        <dbReference type="ARBA" id="ARBA00000085"/>
    </source>
</evidence>
<dbReference type="InterPro" id="IPR005467">
    <property type="entry name" value="His_kinase_dom"/>
</dbReference>
<accession>C8PGW0</accession>
<dbReference type="GO" id="GO:0000155">
    <property type="term" value="F:phosphorelay sensor kinase activity"/>
    <property type="evidence" value="ECO:0007669"/>
    <property type="project" value="InterPro"/>
</dbReference>
<dbReference type="CDD" id="cd00082">
    <property type="entry name" value="HisKA"/>
    <property type="match status" value="1"/>
</dbReference>
<evidence type="ECO:0000313" key="10">
    <source>
        <dbReference type="Proteomes" id="UP000005709"/>
    </source>
</evidence>
<dbReference type="Gene3D" id="3.30.565.10">
    <property type="entry name" value="Histidine kinase-like ATPase, C-terminal domain"/>
    <property type="match status" value="1"/>
</dbReference>
<comment type="caution">
    <text evidence="9">The sequence shown here is derived from an EMBL/GenBank/DDBJ whole genome shotgun (WGS) entry which is preliminary data.</text>
</comment>
<name>C8PGW0_9BACT</name>
<gene>
    <name evidence="9" type="ORF">CAMGR0001_1716</name>
</gene>
<evidence type="ECO:0000259" key="8">
    <source>
        <dbReference type="PROSITE" id="PS50109"/>
    </source>
</evidence>
<feature type="transmembrane region" description="Helical" evidence="7">
    <location>
        <begin position="7"/>
        <end position="28"/>
    </location>
</feature>
<dbReference type="SMART" id="SM00387">
    <property type="entry name" value="HATPase_c"/>
    <property type="match status" value="1"/>
</dbReference>
<evidence type="ECO:0000256" key="7">
    <source>
        <dbReference type="SAM" id="Phobius"/>
    </source>
</evidence>
<reference evidence="9 10" key="1">
    <citation type="submission" date="2009-07" db="EMBL/GenBank/DDBJ databases">
        <authorList>
            <person name="Madupu R."/>
            <person name="Sebastian Y."/>
            <person name="Durkin A.S."/>
            <person name="Torralba M."/>
            <person name="Methe B."/>
            <person name="Sutton G.G."/>
            <person name="Strausberg R.L."/>
            <person name="Nelson K.E."/>
        </authorList>
    </citation>
    <scope>NUCLEOTIDE SEQUENCE [LARGE SCALE GENOMIC DNA]</scope>
    <source>
        <strain evidence="9 10">RM3268</strain>
    </source>
</reference>
<dbReference type="AlphaFoldDB" id="C8PGW0"/>
<evidence type="ECO:0000256" key="3">
    <source>
        <dbReference type="ARBA" id="ARBA00022553"/>
    </source>
</evidence>
<feature type="transmembrane region" description="Helical" evidence="7">
    <location>
        <begin position="125"/>
        <end position="146"/>
    </location>
</feature>
<keyword evidence="7" id="KW-0472">Membrane</keyword>
<dbReference type="GO" id="GO:0005886">
    <property type="term" value="C:plasma membrane"/>
    <property type="evidence" value="ECO:0007669"/>
    <property type="project" value="TreeGrafter"/>
</dbReference>
<dbReference type="Proteomes" id="UP000005709">
    <property type="component" value="Unassembled WGS sequence"/>
</dbReference>